<dbReference type="Proteomes" id="UP000001064">
    <property type="component" value="Unassembled WGS sequence"/>
</dbReference>
<gene>
    <name evidence="9" type="ORF">DICPUDRAFT_77698</name>
</gene>
<feature type="domain" description="Acyl-CoA dehydrogenase/oxidase C-terminal" evidence="6">
    <location>
        <begin position="270"/>
        <end position="406"/>
    </location>
</feature>
<dbReference type="Pfam" id="PF02771">
    <property type="entry name" value="Acyl-CoA_dh_N"/>
    <property type="match status" value="1"/>
</dbReference>
<evidence type="ECO:0000313" key="9">
    <source>
        <dbReference type="EMBL" id="EGC36665.1"/>
    </source>
</evidence>
<proteinExistence type="inferred from homology"/>
<keyword evidence="3 5" id="KW-0285">Flavoprotein</keyword>
<dbReference type="InterPro" id="IPR006089">
    <property type="entry name" value="Acyl-CoA_DH_CS"/>
</dbReference>
<keyword evidence="5" id="KW-0560">Oxidoreductase</keyword>
<keyword evidence="4 5" id="KW-0274">FAD</keyword>
<dbReference type="GO" id="GO:0003995">
    <property type="term" value="F:acyl-CoA dehydrogenase activity"/>
    <property type="evidence" value="ECO:0007669"/>
    <property type="project" value="InterPro"/>
</dbReference>
<dbReference type="InterPro" id="IPR009100">
    <property type="entry name" value="AcylCoA_DH/oxidase_NM_dom_sf"/>
</dbReference>
<evidence type="ECO:0000256" key="1">
    <source>
        <dbReference type="ARBA" id="ARBA00001974"/>
    </source>
</evidence>
<dbReference type="InterPro" id="IPR046373">
    <property type="entry name" value="Acyl-CoA_Oxase/DH_mid-dom_sf"/>
</dbReference>
<accession>F0ZHD4</accession>
<dbReference type="OrthoDB" id="435240at2759"/>
<dbReference type="GeneID" id="10504213"/>
<evidence type="ECO:0000313" key="10">
    <source>
        <dbReference type="Proteomes" id="UP000001064"/>
    </source>
</evidence>
<dbReference type="GO" id="GO:0005777">
    <property type="term" value="C:peroxisome"/>
    <property type="evidence" value="ECO:0000318"/>
    <property type="project" value="GO_Central"/>
</dbReference>
<dbReference type="eggNOG" id="KOG0138">
    <property type="taxonomic scope" value="Eukaryota"/>
</dbReference>
<dbReference type="InterPro" id="IPR009075">
    <property type="entry name" value="AcylCo_DH/oxidase_C"/>
</dbReference>
<dbReference type="RefSeq" id="XP_003286833.1">
    <property type="nucleotide sequence ID" value="XM_003286785.1"/>
</dbReference>
<dbReference type="Gene3D" id="2.40.110.10">
    <property type="entry name" value="Butyryl-CoA Dehydrogenase, subunit A, domain 2"/>
    <property type="match status" value="1"/>
</dbReference>
<dbReference type="GO" id="GO:0006635">
    <property type="term" value="P:fatty acid beta-oxidation"/>
    <property type="evidence" value="ECO:0007669"/>
    <property type="project" value="InterPro"/>
</dbReference>
<dbReference type="InterPro" id="IPR013786">
    <property type="entry name" value="AcylCoA_DH/ox_N"/>
</dbReference>
<name>F0ZHD4_DICPU</name>
<dbReference type="OMA" id="FCSMRTR"/>
<sequence length="422" mass="46946">MERIQIISNHLTSGKTQDTSSTSSFDYYQLDDLLNDNDKDIRYKIKSFVDNELNKININEYYEKAEFPFEVLEKLSKLNLVGSTMKGYGCSNITPTSLGLIGMELAKSSADLATFYAILLNITMLGIYYCGSEQQKEKYLPDLASMKKIGAFALTEPNAGSDAAGLQCKAKKVDGGWLLTGEKRWIGNAPFADVIVVWARNVDTNKIHGFIVEPKTVNQKGCRIETIKNKIALRSVQNGHIYFDNCFIREDQRLPLANDFNSGPGRCLFLTRVVVGWIALGIASNAYEKCLEYVKNRQQFGQPLAQFQIIQDRLVKMMGNIQAIALMCIRVSSLYEQSKLTLGQAGLLKAFASAKAREVVSLARECFGGNGILLDQGGIGRNFVDIEGVYTYEGTYDINTLVAGREITKLSAISSNNRNFNK</sequence>
<dbReference type="InterPro" id="IPR037069">
    <property type="entry name" value="AcylCoA_DH/ox_N_sf"/>
</dbReference>
<comment type="similarity">
    <text evidence="2 5">Belongs to the acyl-CoA dehydrogenase family.</text>
</comment>
<feature type="domain" description="Acyl-CoA oxidase/dehydrogenase middle" evidence="7">
    <location>
        <begin position="151"/>
        <end position="246"/>
    </location>
</feature>
<comment type="cofactor">
    <cofactor evidence="1 5">
        <name>FAD</name>
        <dbReference type="ChEBI" id="CHEBI:57692"/>
    </cofactor>
</comment>
<dbReference type="EMBL" id="GL871020">
    <property type="protein sequence ID" value="EGC36665.1"/>
    <property type="molecule type" value="Genomic_DNA"/>
</dbReference>
<dbReference type="Gene3D" id="1.10.540.10">
    <property type="entry name" value="Acyl-CoA dehydrogenase/oxidase, N-terminal domain"/>
    <property type="match status" value="1"/>
</dbReference>
<dbReference type="PROSITE" id="PS00072">
    <property type="entry name" value="ACYL_COA_DH_1"/>
    <property type="match status" value="1"/>
</dbReference>
<dbReference type="FunFam" id="1.20.140.10:FF:000100">
    <property type="entry name" value="Uncharacterized protein"/>
    <property type="match status" value="1"/>
</dbReference>
<evidence type="ECO:0000259" key="7">
    <source>
        <dbReference type="Pfam" id="PF02770"/>
    </source>
</evidence>
<dbReference type="STRING" id="5786.F0ZHD4"/>
<dbReference type="InterPro" id="IPR036250">
    <property type="entry name" value="AcylCo_DH-like_C"/>
</dbReference>
<feature type="domain" description="Acyl-CoA dehydrogenase/oxidase N-terminal" evidence="8">
    <location>
        <begin position="36"/>
        <end position="146"/>
    </location>
</feature>
<dbReference type="GO" id="GO:0050660">
    <property type="term" value="F:flavin adenine dinucleotide binding"/>
    <property type="evidence" value="ECO:0007669"/>
    <property type="project" value="InterPro"/>
</dbReference>
<evidence type="ECO:0008006" key="11">
    <source>
        <dbReference type="Google" id="ProtNLM"/>
    </source>
</evidence>
<evidence type="ECO:0000256" key="4">
    <source>
        <dbReference type="ARBA" id="ARBA00022827"/>
    </source>
</evidence>
<dbReference type="FunCoup" id="F0ZHD4">
    <property type="interactions" value="13"/>
</dbReference>
<dbReference type="InParanoid" id="F0ZHD4"/>
<keyword evidence="10" id="KW-1185">Reference proteome</keyword>
<evidence type="ECO:0000256" key="3">
    <source>
        <dbReference type="ARBA" id="ARBA00022630"/>
    </source>
</evidence>
<dbReference type="KEGG" id="dpp:DICPUDRAFT_77698"/>
<dbReference type="AlphaFoldDB" id="F0ZHD4"/>
<dbReference type="SUPFAM" id="SSF47203">
    <property type="entry name" value="Acyl-CoA dehydrogenase C-terminal domain-like"/>
    <property type="match status" value="1"/>
</dbReference>
<dbReference type="Pfam" id="PF02770">
    <property type="entry name" value="Acyl-CoA_dh_M"/>
    <property type="match status" value="1"/>
</dbReference>
<organism evidence="9 10">
    <name type="scientific">Dictyostelium purpureum</name>
    <name type="common">Slime mold</name>
    <dbReference type="NCBI Taxonomy" id="5786"/>
    <lineage>
        <taxon>Eukaryota</taxon>
        <taxon>Amoebozoa</taxon>
        <taxon>Evosea</taxon>
        <taxon>Eumycetozoa</taxon>
        <taxon>Dictyostelia</taxon>
        <taxon>Dictyosteliales</taxon>
        <taxon>Dictyosteliaceae</taxon>
        <taxon>Dictyostelium</taxon>
    </lineage>
</organism>
<protein>
    <recommendedName>
        <fullName evidence="11">Acyl-CoA oxidase</fullName>
    </recommendedName>
</protein>
<evidence type="ECO:0000259" key="8">
    <source>
        <dbReference type="Pfam" id="PF02771"/>
    </source>
</evidence>
<dbReference type="VEuPathDB" id="AmoebaDB:DICPUDRAFT_77698"/>
<evidence type="ECO:0000259" key="6">
    <source>
        <dbReference type="Pfam" id="PF00441"/>
    </source>
</evidence>
<dbReference type="PANTHER" id="PTHR43188:SF1">
    <property type="entry name" value="ACYL-COA DEHYDROGENASE"/>
    <property type="match status" value="1"/>
</dbReference>
<dbReference type="SUPFAM" id="SSF56645">
    <property type="entry name" value="Acyl-CoA dehydrogenase NM domain-like"/>
    <property type="match status" value="1"/>
</dbReference>
<reference evidence="10" key="1">
    <citation type="journal article" date="2011" name="Genome Biol.">
        <title>Comparative genomics of the social amoebae Dictyostelium discoideum and Dictyostelium purpureum.</title>
        <authorList>
            <consortium name="US DOE Joint Genome Institute (JGI-PGF)"/>
            <person name="Sucgang R."/>
            <person name="Kuo A."/>
            <person name="Tian X."/>
            <person name="Salerno W."/>
            <person name="Parikh A."/>
            <person name="Feasley C.L."/>
            <person name="Dalin E."/>
            <person name="Tu H."/>
            <person name="Huang E."/>
            <person name="Barry K."/>
            <person name="Lindquist E."/>
            <person name="Shapiro H."/>
            <person name="Bruce D."/>
            <person name="Schmutz J."/>
            <person name="Salamov A."/>
            <person name="Fey P."/>
            <person name="Gaudet P."/>
            <person name="Anjard C."/>
            <person name="Babu M.M."/>
            <person name="Basu S."/>
            <person name="Bushmanova Y."/>
            <person name="van der Wel H."/>
            <person name="Katoh-Kurasawa M."/>
            <person name="Dinh C."/>
            <person name="Coutinho P.M."/>
            <person name="Saito T."/>
            <person name="Elias M."/>
            <person name="Schaap P."/>
            <person name="Kay R.R."/>
            <person name="Henrissat B."/>
            <person name="Eichinger L."/>
            <person name="Rivero F."/>
            <person name="Putnam N.H."/>
            <person name="West C.M."/>
            <person name="Loomis W.F."/>
            <person name="Chisholm R.L."/>
            <person name="Shaulsky G."/>
            <person name="Strassmann J.E."/>
            <person name="Queller D.C."/>
            <person name="Kuspa A."/>
            <person name="Grigoriev I.V."/>
        </authorList>
    </citation>
    <scope>NUCLEOTIDE SEQUENCE [LARGE SCALE GENOMIC DNA]</scope>
    <source>
        <strain evidence="10">QSDP1</strain>
    </source>
</reference>
<dbReference type="Pfam" id="PF00441">
    <property type="entry name" value="Acyl-CoA_dh_1"/>
    <property type="match status" value="1"/>
</dbReference>
<dbReference type="InterPro" id="IPR006091">
    <property type="entry name" value="Acyl-CoA_Oxase/DH_mid-dom"/>
</dbReference>
<dbReference type="PANTHER" id="PTHR43188">
    <property type="entry name" value="ACYL-COENZYME A OXIDASE"/>
    <property type="match status" value="1"/>
</dbReference>
<dbReference type="FunFam" id="2.40.110.10:FF:000053">
    <property type="entry name" value="Acyl-CoA dehydrogenase"/>
    <property type="match status" value="1"/>
</dbReference>
<dbReference type="InterPro" id="IPR045008">
    <property type="entry name" value="ACX4-like"/>
</dbReference>
<dbReference type="Gene3D" id="1.20.140.10">
    <property type="entry name" value="Butyryl-CoA Dehydrogenase, subunit A, domain 3"/>
    <property type="match status" value="1"/>
</dbReference>
<evidence type="ECO:0000256" key="5">
    <source>
        <dbReference type="RuleBase" id="RU362125"/>
    </source>
</evidence>
<evidence type="ECO:0000256" key="2">
    <source>
        <dbReference type="ARBA" id="ARBA00009347"/>
    </source>
</evidence>